<name>A0A919Y7B7_9BACL</name>
<reference evidence="1" key="1">
    <citation type="submission" date="2021-03" db="EMBL/GenBank/DDBJ databases">
        <title>Antimicrobial resistance genes in bacteria isolated from Japanese honey, and their potential for conferring macrolide and lincosamide resistance in the American foulbrood pathogen Paenibacillus larvae.</title>
        <authorList>
            <person name="Okamoto M."/>
            <person name="Kumagai M."/>
            <person name="Kanamori H."/>
            <person name="Takamatsu D."/>
        </authorList>
    </citation>
    <scope>NUCLEOTIDE SEQUENCE</scope>
    <source>
        <strain evidence="1">J41TS4</strain>
    </source>
</reference>
<protein>
    <recommendedName>
        <fullName evidence="3">Pre-toxin TG domain-containing protein</fullName>
    </recommendedName>
</protein>
<accession>A0A919Y7B7</accession>
<dbReference type="AlphaFoldDB" id="A0A919Y7B7"/>
<sequence>MAGAEGAFSSIMDQVLRGEKINWKTVAMDAGIGMVTLGVLDNKYAKKLGSFIGKIGNKISPASIKSGISKGMDKAAVGYQKALEKLSDAGSVLGKKMKGFPKVLDVPFDGNSKSGADKGIERGFDPPTFYSVINESGGTVHVSTDKILQKHFSSILDEANRKINLLTGAHGTIDGTLIREPQIFR</sequence>
<comment type="caution">
    <text evidence="1">The sequence shown here is derived from an EMBL/GenBank/DDBJ whole genome shotgun (WGS) entry which is preliminary data.</text>
</comment>
<evidence type="ECO:0000313" key="2">
    <source>
        <dbReference type="Proteomes" id="UP000678895"/>
    </source>
</evidence>
<organism evidence="1 2">
    <name type="scientific">Paenibacillus apis</name>
    <dbReference type="NCBI Taxonomy" id="1792174"/>
    <lineage>
        <taxon>Bacteria</taxon>
        <taxon>Bacillati</taxon>
        <taxon>Bacillota</taxon>
        <taxon>Bacilli</taxon>
        <taxon>Bacillales</taxon>
        <taxon>Paenibacillaceae</taxon>
        <taxon>Paenibacillus</taxon>
    </lineage>
</organism>
<evidence type="ECO:0000313" key="1">
    <source>
        <dbReference type="EMBL" id="GIO43402.1"/>
    </source>
</evidence>
<proteinExistence type="predicted"/>
<evidence type="ECO:0008006" key="3">
    <source>
        <dbReference type="Google" id="ProtNLM"/>
    </source>
</evidence>
<dbReference type="EMBL" id="BORS01000010">
    <property type="protein sequence ID" value="GIO43402.1"/>
    <property type="molecule type" value="Genomic_DNA"/>
</dbReference>
<dbReference type="Proteomes" id="UP000678895">
    <property type="component" value="Unassembled WGS sequence"/>
</dbReference>
<keyword evidence="2" id="KW-1185">Reference proteome</keyword>
<gene>
    <name evidence="1" type="ORF">J41TS4_31600</name>
</gene>